<dbReference type="InterPro" id="IPR036388">
    <property type="entry name" value="WH-like_DNA-bd_sf"/>
</dbReference>
<name>A0AAE3KMM0_9CYAN</name>
<dbReference type="Proteomes" id="UP001204953">
    <property type="component" value="Unassembled WGS sequence"/>
</dbReference>
<protein>
    <submittedName>
        <fullName evidence="1">DUF433 domain-containing protein</fullName>
    </submittedName>
</protein>
<dbReference type="Gene3D" id="1.10.10.10">
    <property type="entry name" value="Winged helix-like DNA-binding domain superfamily/Winged helix DNA-binding domain"/>
    <property type="match status" value="1"/>
</dbReference>
<accession>A0AAE3KMM0</accession>
<comment type="caution">
    <text evidence="1">The sequence shown here is derived from an EMBL/GenBank/DDBJ whole genome shotgun (WGS) entry which is preliminary data.</text>
</comment>
<dbReference type="AlphaFoldDB" id="A0AAE3KMM0"/>
<dbReference type="Pfam" id="PF04255">
    <property type="entry name" value="DUF433"/>
    <property type="match status" value="1"/>
</dbReference>
<dbReference type="SUPFAM" id="SSF46689">
    <property type="entry name" value="Homeodomain-like"/>
    <property type="match status" value="1"/>
</dbReference>
<sequence>MLDKNALLSRITQTPGKCGGRPCIRGMRIRVSDILETLADNVTPSEILEDFPDLEPEDIQACLLFAALRIDFTRIAV</sequence>
<reference evidence="1" key="1">
    <citation type="submission" date="2022-06" db="EMBL/GenBank/DDBJ databases">
        <title>New cyanobacteria of genus Symplocastrum in benthos of Lake Baikal.</title>
        <authorList>
            <person name="Sorokovikova E."/>
            <person name="Tikhonova I."/>
            <person name="Krasnopeev A."/>
            <person name="Evseev P."/>
            <person name="Gladkikh A."/>
            <person name="Belykh O."/>
        </authorList>
    </citation>
    <scope>NUCLEOTIDE SEQUENCE</scope>
    <source>
        <strain evidence="1">BBK-W-15</strain>
    </source>
</reference>
<dbReference type="RefSeq" id="WP_254012397.1">
    <property type="nucleotide sequence ID" value="NZ_JAMZMM010000129.1"/>
</dbReference>
<evidence type="ECO:0000313" key="2">
    <source>
        <dbReference type="Proteomes" id="UP001204953"/>
    </source>
</evidence>
<proteinExistence type="predicted"/>
<evidence type="ECO:0000313" key="1">
    <source>
        <dbReference type="EMBL" id="MCP2729615.1"/>
    </source>
</evidence>
<organism evidence="1 2">
    <name type="scientific">Limnofasciculus baicalensis BBK-W-15</name>
    <dbReference type="NCBI Taxonomy" id="2699891"/>
    <lineage>
        <taxon>Bacteria</taxon>
        <taxon>Bacillati</taxon>
        <taxon>Cyanobacteriota</taxon>
        <taxon>Cyanophyceae</taxon>
        <taxon>Coleofasciculales</taxon>
        <taxon>Coleofasciculaceae</taxon>
        <taxon>Limnofasciculus</taxon>
        <taxon>Limnofasciculus baicalensis</taxon>
    </lineage>
</organism>
<gene>
    <name evidence="1" type="ORF">NJ959_14275</name>
</gene>
<dbReference type="EMBL" id="JAMZMM010000129">
    <property type="protein sequence ID" value="MCP2729615.1"/>
    <property type="molecule type" value="Genomic_DNA"/>
</dbReference>
<dbReference type="PANTHER" id="PTHR34849:SF3">
    <property type="entry name" value="SSR2962 PROTEIN"/>
    <property type="match status" value="1"/>
</dbReference>
<keyword evidence="2" id="KW-1185">Reference proteome</keyword>
<dbReference type="InterPro" id="IPR009057">
    <property type="entry name" value="Homeodomain-like_sf"/>
</dbReference>
<dbReference type="InterPro" id="IPR007367">
    <property type="entry name" value="DUF433"/>
</dbReference>
<dbReference type="PANTHER" id="PTHR34849">
    <property type="entry name" value="SSL5025 PROTEIN"/>
    <property type="match status" value="1"/>
</dbReference>